<dbReference type="AlphaFoldDB" id="A0A0M0GAR8"/>
<dbReference type="CDD" id="cd13225">
    <property type="entry name" value="PH-like_bacteria"/>
    <property type="match status" value="1"/>
</dbReference>
<protein>
    <submittedName>
        <fullName evidence="2">Cytoplasmic protein</fullName>
    </submittedName>
</protein>
<name>A0A0M0GAR8_SPOGL</name>
<accession>A0A0M0GAR8</accession>
<dbReference type="InterPro" id="IPR037063">
    <property type="entry name" value="PHb_sf"/>
</dbReference>
<dbReference type="RefSeq" id="WP_053433878.1">
    <property type="nucleotide sequence ID" value="NZ_LGUF01000007.1"/>
</dbReference>
<dbReference type="PANTHER" id="PTHR35796:SF3">
    <property type="entry name" value="BHLH DOMAIN-CONTAINING PROTEIN"/>
    <property type="match status" value="1"/>
</dbReference>
<dbReference type="Pfam" id="PF08000">
    <property type="entry name" value="bPH_1"/>
    <property type="match status" value="1"/>
</dbReference>
<dbReference type="Proteomes" id="UP000037109">
    <property type="component" value="Unassembled WGS sequence"/>
</dbReference>
<dbReference type="PATRIC" id="fig|1459.3.peg.1388"/>
<dbReference type="OrthoDB" id="9803613at2"/>
<gene>
    <name evidence="2" type="ORF">AF332_06535</name>
</gene>
<reference evidence="3" key="1">
    <citation type="submission" date="2015-07" db="EMBL/GenBank/DDBJ databases">
        <title>Fjat-10036 dsm4.</title>
        <authorList>
            <person name="Liu B."/>
            <person name="Wang J."/>
            <person name="Zhu Y."/>
            <person name="Liu G."/>
            <person name="Chen Q."/>
            <person name="Chen Z."/>
            <person name="Lan J."/>
            <person name="Che J."/>
            <person name="Ge C."/>
            <person name="Shi H."/>
            <person name="Pan Z."/>
            <person name="Liu X."/>
        </authorList>
    </citation>
    <scope>NUCLEOTIDE SEQUENCE [LARGE SCALE GENOMIC DNA]</scope>
    <source>
        <strain evidence="3">DSM 4</strain>
    </source>
</reference>
<feature type="domain" description="Bacterial Pleckstrin homology" evidence="1">
    <location>
        <begin position="2"/>
        <end position="123"/>
    </location>
</feature>
<sequence length="124" mass="14114">MGIFDGFIGNASEADINEVQEEFSAVLAPSEHVEKAYRLVRDLFIFTNKRLILVDKQGITGKKVEYHSIPYKNITHFSIETAGSFDLEAELKIWISGSDEPIEKQFNKNLNIYEVQSVLAEYVL</sequence>
<dbReference type="SUPFAM" id="SSF50729">
    <property type="entry name" value="PH domain-like"/>
    <property type="match status" value="1"/>
</dbReference>
<evidence type="ECO:0000259" key="1">
    <source>
        <dbReference type="Pfam" id="PF08000"/>
    </source>
</evidence>
<dbReference type="STRING" id="1459.AF332_06535"/>
<evidence type="ECO:0000313" key="2">
    <source>
        <dbReference type="EMBL" id="KON86516.1"/>
    </source>
</evidence>
<dbReference type="InterPro" id="IPR012544">
    <property type="entry name" value="PHb"/>
</dbReference>
<comment type="caution">
    <text evidence="2">The sequence shown here is derived from an EMBL/GenBank/DDBJ whole genome shotgun (WGS) entry which is preliminary data.</text>
</comment>
<dbReference type="EMBL" id="LGUF01000007">
    <property type="protein sequence ID" value="KON86516.1"/>
    <property type="molecule type" value="Genomic_DNA"/>
</dbReference>
<dbReference type="PANTHER" id="PTHR35796">
    <property type="entry name" value="HYPOTHETICAL CYTOSOLIC PROTEIN"/>
    <property type="match status" value="1"/>
</dbReference>
<dbReference type="Gene3D" id="2.30.29.50">
    <property type="entry name" value="Bacterial Pleckstrin homology domain"/>
    <property type="match status" value="1"/>
</dbReference>
<organism evidence="2 3">
    <name type="scientific">Sporosarcina globispora</name>
    <name type="common">Bacillus globisporus</name>
    <dbReference type="NCBI Taxonomy" id="1459"/>
    <lineage>
        <taxon>Bacteria</taxon>
        <taxon>Bacillati</taxon>
        <taxon>Bacillota</taxon>
        <taxon>Bacilli</taxon>
        <taxon>Bacillales</taxon>
        <taxon>Caryophanaceae</taxon>
        <taxon>Sporosarcina</taxon>
    </lineage>
</organism>
<proteinExistence type="predicted"/>
<evidence type="ECO:0000313" key="3">
    <source>
        <dbReference type="Proteomes" id="UP000037109"/>
    </source>
</evidence>
<keyword evidence="3" id="KW-1185">Reference proteome</keyword>